<evidence type="ECO:0000256" key="4">
    <source>
        <dbReference type="ARBA" id="ARBA00023136"/>
    </source>
</evidence>
<evidence type="ECO:0000256" key="5">
    <source>
        <dbReference type="SAM" id="MobiDB-lite"/>
    </source>
</evidence>
<evidence type="ECO:0000256" key="3">
    <source>
        <dbReference type="ARBA" id="ARBA00022989"/>
    </source>
</evidence>
<dbReference type="InterPro" id="IPR026673">
    <property type="entry name" value="SPEC3/Stum"/>
</dbReference>
<evidence type="ECO:0008006" key="9">
    <source>
        <dbReference type="Google" id="ProtNLM"/>
    </source>
</evidence>
<evidence type="ECO:0000256" key="1">
    <source>
        <dbReference type="ARBA" id="ARBA00004141"/>
    </source>
</evidence>
<proteinExistence type="predicted"/>
<dbReference type="PANTHER" id="PTHR21676:SF6">
    <property type="entry name" value="PROTEIN STUM"/>
    <property type="match status" value="1"/>
</dbReference>
<keyword evidence="2 6" id="KW-0812">Transmembrane</keyword>
<feature type="region of interest" description="Disordered" evidence="5">
    <location>
        <begin position="1"/>
        <end position="31"/>
    </location>
</feature>
<feature type="transmembrane region" description="Helical" evidence="6">
    <location>
        <begin position="269"/>
        <end position="302"/>
    </location>
</feature>
<dbReference type="GO" id="GO:0071683">
    <property type="term" value="C:sensory dendrite"/>
    <property type="evidence" value="ECO:0007669"/>
    <property type="project" value="TreeGrafter"/>
</dbReference>
<protein>
    <recommendedName>
        <fullName evidence="9">Protein SPEC3</fullName>
    </recommendedName>
</protein>
<dbReference type="AlphaFoldDB" id="A0A9P0H1P9"/>
<dbReference type="OrthoDB" id="361532at2759"/>
<evidence type="ECO:0000313" key="8">
    <source>
        <dbReference type="Proteomes" id="UP001152798"/>
    </source>
</evidence>
<dbReference type="PANTHER" id="PTHR21676">
    <property type="entry name" value="PROTEIN STUM"/>
    <property type="match status" value="1"/>
</dbReference>
<evidence type="ECO:0000256" key="2">
    <source>
        <dbReference type="ARBA" id="ARBA00022692"/>
    </source>
</evidence>
<accession>A0A9P0H1P9</accession>
<dbReference type="EMBL" id="OV725077">
    <property type="protein sequence ID" value="CAH1391651.1"/>
    <property type="molecule type" value="Genomic_DNA"/>
</dbReference>
<sequence length="335" mass="37912">MEQGLRPPETAEVMFNNGKFSPEIHPVSARPNKRKNLKELCGCCRPAKRSKECSWRLPWFKRRNGPGPPPPSKVKKKRLTMPSLFSCCKKKKKPDQLKPPEPNVLSEHITPSEAAPAPMSQAQANDKRNLCRKIFCCGCKKKGPILEPPRTAPKKKSYWRKLLCCCCPSKSTVRPRPQQSQELLKNRRKEMSKSRTTSIQSGFSKLEHSLVEHSSMMRAAIPVLPICLAWTCLILNVFLPGTGTMTSGILCLCFGKPRFSVNDTAIARFGAFCINLFIGIGQIFTIIFCLVGWGWSIWWGVIMLRLARKHRRIKMAEKASQPQTSNQNHDIEKGR</sequence>
<evidence type="ECO:0000313" key="7">
    <source>
        <dbReference type="EMBL" id="CAH1391651.1"/>
    </source>
</evidence>
<comment type="subcellular location">
    <subcellularLocation>
        <location evidence="1">Membrane</location>
        <topology evidence="1">Multi-pass membrane protein</topology>
    </subcellularLocation>
</comment>
<dbReference type="GO" id="GO:0042330">
    <property type="term" value="P:taxis"/>
    <property type="evidence" value="ECO:0007669"/>
    <property type="project" value="TreeGrafter"/>
</dbReference>
<dbReference type="GO" id="GO:0019230">
    <property type="term" value="P:proprioception"/>
    <property type="evidence" value="ECO:0007669"/>
    <property type="project" value="TreeGrafter"/>
</dbReference>
<dbReference type="Pfam" id="PF15795">
    <property type="entry name" value="Spec3"/>
    <property type="match status" value="1"/>
</dbReference>
<dbReference type="GO" id="GO:0016020">
    <property type="term" value="C:membrane"/>
    <property type="evidence" value="ECO:0007669"/>
    <property type="project" value="UniProtKB-SubCell"/>
</dbReference>
<organism evidence="7 8">
    <name type="scientific">Nezara viridula</name>
    <name type="common">Southern green stink bug</name>
    <name type="synonym">Cimex viridulus</name>
    <dbReference type="NCBI Taxonomy" id="85310"/>
    <lineage>
        <taxon>Eukaryota</taxon>
        <taxon>Metazoa</taxon>
        <taxon>Ecdysozoa</taxon>
        <taxon>Arthropoda</taxon>
        <taxon>Hexapoda</taxon>
        <taxon>Insecta</taxon>
        <taxon>Pterygota</taxon>
        <taxon>Neoptera</taxon>
        <taxon>Paraneoptera</taxon>
        <taxon>Hemiptera</taxon>
        <taxon>Heteroptera</taxon>
        <taxon>Panheteroptera</taxon>
        <taxon>Pentatomomorpha</taxon>
        <taxon>Pentatomoidea</taxon>
        <taxon>Pentatomidae</taxon>
        <taxon>Pentatominae</taxon>
        <taxon>Nezara</taxon>
    </lineage>
</organism>
<evidence type="ECO:0000256" key="6">
    <source>
        <dbReference type="SAM" id="Phobius"/>
    </source>
</evidence>
<keyword evidence="8" id="KW-1185">Reference proteome</keyword>
<keyword evidence="4 6" id="KW-0472">Membrane</keyword>
<reference evidence="7" key="1">
    <citation type="submission" date="2022-01" db="EMBL/GenBank/DDBJ databases">
        <authorList>
            <person name="King R."/>
        </authorList>
    </citation>
    <scope>NUCLEOTIDE SEQUENCE</scope>
</reference>
<name>A0A9P0H1P9_NEZVI</name>
<dbReference type="GO" id="GO:0050954">
    <property type="term" value="P:sensory perception of mechanical stimulus"/>
    <property type="evidence" value="ECO:0007669"/>
    <property type="project" value="TreeGrafter"/>
</dbReference>
<gene>
    <name evidence="7" type="ORF">NEZAVI_LOCUS2632</name>
</gene>
<keyword evidence="3 6" id="KW-1133">Transmembrane helix</keyword>
<dbReference type="Proteomes" id="UP001152798">
    <property type="component" value="Chromosome 1"/>
</dbReference>